<dbReference type="PANTHER" id="PTHR19328:SF13">
    <property type="entry name" value="HIPL1 PROTEIN"/>
    <property type="match status" value="1"/>
</dbReference>
<keyword evidence="1" id="KW-0812">Transmembrane</keyword>
<dbReference type="InterPro" id="IPR011041">
    <property type="entry name" value="Quinoprot_gluc/sorb_DH_b-prop"/>
</dbReference>
<sequence>MLMNLMCKCSYKPLEDCLSSRYFVLVLIFMIMVYVSRDDFYAFSQGLPSISDQSLKVDLVIDGLQSPTSMVFLTDDTIIIAQKEGIVSKLNLNNPTTLEPLLELSNVNSKNERGLLGLTIDNHILDDSRRGNNGTAGNSVFLYVTESGTQIDQNIQESVDTNELRNRVYKYTFDGQSLSNPSIILDLPAGPGTNHQGGKIKMGPDNQLYAIIGELQREGQLQNIKGGPEPDDSGVIFRINPNDGSPSVNNPFIGLNDSGSNPLAKYYAYGIRNSFGFDFDPITAKLWDAENGQDLYDELNLVVAGFNSGWKQLMGPISNSAGVTENDLVNYQGSHYNDPLLSWEQSRGVTDIEFFKSDNLGKKYENNIFVGDITEGSLFFFKVNENRTGLHFDNPNIANDLIASDEDEISSITLGSGFKGITDIETGPDGNLYILTYSRADGGQGALYSVSENIASGA</sequence>
<dbReference type="EMBL" id="CP012850">
    <property type="protein sequence ID" value="ALI36903.1"/>
    <property type="molecule type" value="Genomic_DNA"/>
</dbReference>
<evidence type="ECO:0000313" key="4">
    <source>
        <dbReference type="Proteomes" id="UP000058925"/>
    </source>
</evidence>
<keyword evidence="4" id="KW-1185">Reference proteome</keyword>
<dbReference type="InterPro" id="IPR011042">
    <property type="entry name" value="6-blade_b-propeller_TolB-like"/>
</dbReference>
<accession>A0A654M2S0</accession>
<dbReference type="Gene3D" id="2.120.10.30">
    <property type="entry name" value="TolB, C-terminal domain"/>
    <property type="match status" value="1"/>
</dbReference>
<dbReference type="Pfam" id="PF07995">
    <property type="entry name" value="GSDH"/>
    <property type="match status" value="1"/>
</dbReference>
<dbReference type="SUPFAM" id="SSF50952">
    <property type="entry name" value="Soluble quinoprotein glucose dehydrogenase"/>
    <property type="match status" value="1"/>
</dbReference>
<protein>
    <submittedName>
        <fullName evidence="3">Soluble aldose sugar dehydrogenase YliI</fullName>
        <ecNumber evidence="3">1.1.5.-</ecNumber>
    </submittedName>
</protein>
<evidence type="ECO:0000313" key="3">
    <source>
        <dbReference type="EMBL" id="ALI36903.1"/>
    </source>
</evidence>
<feature type="domain" description="Glucose/Sorbosone dehydrogenase" evidence="2">
    <location>
        <begin position="64"/>
        <end position="437"/>
    </location>
</feature>
<evidence type="ECO:0000259" key="2">
    <source>
        <dbReference type="Pfam" id="PF07995"/>
    </source>
</evidence>
<keyword evidence="1" id="KW-1133">Transmembrane helix</keyword>
<organism evidence="3 4">
    <name type="scientific">Candidatus Nitrosocosmicus oleophilus</name>
    <dbReference type="NCBI Taxonomy" id="1353260"/>
    <lineage>
        <taxon>Archaea</taxon>
        <taxon>Nitrososphaerota</taxon>
        <taxon>Nitrososphaeria</taxon>
        <taxon>Nitrososphaerales</taxon>
        <taxon>Nitrososphaeraceae</taxon>
        <taxon>Candidatus Nitrosocosmicus</taxon>
    </lineage>
</organism>
<dbReference type="Proteomes" id="UP000058925">
    <property type="component" value="Chromosome"/>
</dbReference>
<dbReference type="GO" id="GO:0016491">
    <property type="term" value="F:oxidoreductase activity"/>
    <property type="evidence" value="ECO:0007669"/>
    <property type="project" value="UniProtKB-KW"/>
</dbReference>
<dbReference type="PANTHER" id="PTHR19328">
    <property type="entry name" value="HEDGEHOG-INTERACTING PROTEIN"/>
    <property type="match status" value="1"/>
</dbReference>
<keyword evidence="1" id="KW-0472">Membrane</keyword>
<evidence type="ECO:0000256" key="1">
    <source>
        <dbReference type="SAM" id="Phobius"/>
    </source>
</evidence>
<reference evidence="4" key="1">
    <citation type="submission" date="2015-10" db="EMBL/GenBank/DDBJ databases">
        <title>Niche specialization of a soil ammonia-oxidizing archaeon, Candidatus Nitrosocosmicus oleophilus.</title>
        <authorList>
            <person name="Jung M.-Y."/>
            <person name="Rhee S.-K."/>
        </authorList>
    </citation>
    <scope>NUCLEOTIDE SEQUENCE [LARGE SCALE GENOMIC DNA]</scope>
    <source>
        <strain evidence="4">MY3</strain>
    </source>
</reference>
<dbReference type="AlphaFoldDB" id="A0A654M2S0"/>
<keyword evidence="3" id="KW-0560">Oxidoreductase</keyword>
<dbReference type="EC" id="1.1.5.-" evidence="3"/>
<name>A0A654M2S0_9ARCH</name>
<dbReference type="KEGG" id="taa:NMY3_02713"/>
<dbReference type="InterPro" id="IPR012938">
    <property type="entry name" value="Glc/Sorbosone_DH"/>
</dbReference>
<feature type="transmembrane region" description="Helical" evidence="1">
    <location>
        <begin position="20"/>
        <end position="36"/>
    </location>
</feature>
<proteinExistence type="predicted"/>
<gene>
    <name evidence="3" type="primary">yliI_8</name>
    <name evidence="3" type="ORF">NMY3_02713</name>
</gene>